<reference evidence="2 3" key="1">
    <citation type="submission" date="2019-12" db="EMBL/GenBank/DDBJ databases">
        <title>Mucilaginibacter sp. HMF7410 genome sequencing and assembly.</title>
        <authorList>
            <person name="Kang H."/>
            <person name="Cha I."/>
            <person name="Kim H."/>
            <person name="Joh K."/>
        </authorList>
    </citation>
    <scope>NUCLEOTIDE SEQUENCE [LARGE SCALE GENOMIC DNA]</scope>
    <source>
        <strain evidence="2 3">HMF7410</strain>
    </source>
</reference>
<feature type="region of interest" description="Disordered" evidence="1">
    <location>
        <begin position="1"/>
        <end position="72"/>
    </location>
</feature>
<dbReference type="AlphaFoldDB" id="A0A7K1T1A4"/>
<gene>
    <name evidence="2" type="ORF">GO621_17705</name>
</gene>
<organism evidence="2 3">
    <name type="scientific">Mucilaginibacter arboris</name>
    <dbReference type="NCBI Taxonomy" id="2682090"/>
    <lineage>
        <taxon>Bacteria</taxon>
        <taxon>Pseudomonadati</taxon>
        <taxon>Bacteroidota</taxon>
        <taxon>Sphingobacteriia</taxon>
        <taxon>Sphingobacteriales</taxon>
        <taxon>Sphingobacteriaceae</taxon>
        <taxon>Mucilaginibacter</taxon>
    </lineage>
</organism>
<proteinExistence type="predicted"/>
<evidence type="ECO:0000256" key="1">
    <source>
        <dbReference type="SAM" id="MobiDB-lite"/>
    </source>
</evidence>
<keyword evidence="3" id="KW-1185">Reference proteome</keyword>
<dbReference type="Proteomes" id="UP000462014">
    <property type="component" value="Unassembled WGS sequence"/>
</dbReference>
<comment type="caution">
    <text evidence="2">The sequence shown here is derived from an EMBL/GenBank/DDBJ whole genome shotgun (WGS) entry which is preliminary data.</text>
</comment>
<protein>
    <submittedName>
        <fullName evidence="2">Uncharacterized protein</fullName>
    </submittedName>
</protein>
<evidence type="ECO:0000313" key="3">
    <source>
        <dbReference type="Proteomes" id="UP000462014"/>
    </source>
</evidence>
<name>A0A7K1T1A4_9SPHI</name>
<dbReference type="RefSeq" id="WP_157569514.1">
    <property type="nucleotide sequence ID" value="NZ_WPIK01000023.1"/>
</dbReference>
<accession>A0A7K1T1A4</accession>
<sequence length="72" mass="8013">MSTPENNTSDNDQQTNDDGLDLTTPNDNQELDKINDATQAAEPSFTLNYDTEHSIQKEAGEEADEDNINIKQ</sequence>
<feature type="compositionally biased region" description="Acidic residues" evidence="1">
    <location>
        <begin position="61"/>
        <end position="72"/>
    </location>
</feature>
<dbReference type="EMBL" id="WPIK01000023">
    <property type="protein sequence ID" value="MVN23363.1"/>
    <property type="molecule type" value="Genomic_DNA"/>
</dbReference>
<evidence type="ECO:0000313" key="2">
    <source>
        <dbReference type="EMBL" id="MVN23363.1"/>
    </source>
</evidence>
<feature type="compositionally biased region" description="Basic and acidic residues" evidence="1">
    <location>
        <begin position="50"/>
        <end position="60"/>
    </location>
</feature>
<feature type="compositionally biased region" description="Low complexity" evidence="1">
    <location>
        <begin position="1"/>
        <end position="17"/>
    </location>
</feature>